<dbReference type="EMBL" id="FPHC01000053">
    <property type="protein sequence ID" value="SFV59676.1"/>
    <property type="molecule type" value="Genomic_DNA"/>
</dbReference>
<gene>
    <name evidence="3" type="ORF">MNB_SV-6-1215</name>
</gene>
<accession>A0A1W1C1N1</accession>
<dbReference type="Pfam" id="PF13505">
    <property type="entry name" value="OMP_b-brl"/>
    <property type="match status" value="1"/>
</dbReference>
<reference evidence="3" key="1">
    <citation type="submission" date="2016-10" db="EMBL/GenBank/DDBJ databases">
        <authorList>
            <person name="de Groot N.N."/>
        </authorList>
    </citation>
    <scope>NUCLEOTIDE SEQUENCE</scope>
</reference>
<organism evidence="3">
    <name type="scientific">hydrothermal vent metagenome</name>
    <dbReference type="NCBI Taxonomy" id="652676"/>
    <lineage>
        <taxon>unclassified sequences</taxon>
        <taxon>metagenomes</taxon>
        <taxon>ecological metagenomes</taxon>
    </lineage>
</organism>
<protein>
    <submittedName>
        <fullName evidence="3">Putative outer membrane protein A</fullName>
    </submittedName>
</protein>
<dbReference type="Gene3D" id="2.40.160.20">
    <property type="match status" value="1"/>
</dbReference>
<keyword evidence="1" id="KW-0732">Signal</keyword>
<evidence type="ECO:0000313" key="3">
    <source>
        <dbReference type="EMBL" id="SFV59676.1"/>
    </source>
</evidence>
<dbReference type="InterPro" id="IPR011250">
    <property type="entry name" value="OMP/PagP_B-barrel"/>
</dbReference>
<feature type="domain" description="Outer membrane protein beta-barrel" evidence="2">
    <location>
        <begin position="45"/>
        <end position="204"/>
    </location>
</feature>
<dbReference type="InterPro" id="IPR027385">
    <property type="entry name" value="Beta-barrel_OMP"/>
</dbReference>
<evidence type="ECO:0000259" key="2">
    <source>
        <dbReference type="Pfam" id="PF13505"/>
    </source>
</evidence>
<evidence type="ECO:0000256" key="1">
    <source>
        <dbReference type="ARBA" id="ARBA00022729"/>
    </source>
</evidence>
<proteinExistence type="predicted"/>
<name>A0A1W1C1N1_9ZZZZ</name>
<dbReference type="SUPFAM" id="SSF56925">
    <property type="entry name" value="OMPA-like"/>
    <property type="match status" value="1"/>
</dbReference>
<sequence>MRKIYISLLATLMMSSYAVAGKPVEASAQIADVTYLDPIPGSTEEVDSDDNGGFYLGASYSTLGIDIEGLDYIYLNDYGDSSSVMGQAGYKFNPYISIEGRYWSGENSFDAWGLYAKPSIPLGDLFSMYGIIGYGNAGIDMSEVDGEGHYNILDESTLQWGLGLSVSFSENFALFADYVEIYNDQLDIVDWSLDTINIGATVTF</sequence>
<dbReference type="AlphaFoldDB" id="A0A1W1C1N1"/>